<evidence type="ECO:0000313" key="1">
    <source>
        <dbReference type="EMBL" id="QSE94193.1"/>
    </source>
</evidence>
<proteinExistence type="predicted"/>
<sequence>MTAPPEPLITKVDVEDRLGETLADPEVTQVESLIAYASSKLRSRRYLDVDARMFDGTLDRALVKGTVVTAVIRALEVMRTGLRVRSTQYPENTEQYVDADPRLIYFTDEELGELDPDVGETNPGAFTIRVF</sequence>
<gene>
    <name evidence="1" type="ORF">JWS13_39140</name>
</gene>
<dbReference type="RefSeq" id="WP_206010625.1">
    <property type="nucleotide sequence ID" value="NZ_CP070619.1"/>
</dbReference>
<reference evidence="1 2" key="1">
    <citation type="journal article" date="2021" name="Microbiol. Resour. Announc.">
        <title>Complete Genome Sequences of Two Rhodococcus sp. Strains with Large and Linear Chromosomes, Isolated from Apple Rhizosphere.</title>
        <authorList>
            <person name="Benning S."/>
            <person name="Brugnone N."/>
            <person name="Siani R."/>
            <person name="Kublik S."/>
            <person name="Schloter M."/>
            <person name="Rad V."/>
        </authorList>
    </citation>
    <scope>NUCLEOTIDE SEQUENCE [LARGE SCALE GENOMIC DNA]</scope>
    <source>
        <strain evidence="1 2">R79</strain>
    </source>
</reference>
<reference evidence="1 2" key="2">
    <citation type="journal article" date="2022" name="Arch. Microbiol.">
        <title>Rhodococcus pseudokoreensis sp. nov. isolated from the rhizosphere of young M26 apple rootstocks.</title>
        <authorList>
            <person name="Kampfer P."/>
            <person name="Glaeser S.P."/>
            <person name="Blom J."/>
            <person name="Wolf J."/>
            <person name="Benning S."/>
            <person name="Schloter M."/>
            <person name="Neumann-Schaal M."/>
        </authorList>
    </citation>
    <scope>NUCLEOTIDE SEQUENCE [LARGE SCALE GENOMIC DNA]</scope>
    <source>
        <strain evidence="1 2">R79</strain>
    </source>
</reference>
<name>A0A974WAK2_9NOCA</name>
<evidence type="ECO:0000313" key="2">
    <source>
        <dbReference type="Proteomes" id="UP000662986"/>
    </source>
</evidence>
<organism evidence="1 2">
    <name type="scientific">Rhodococcus pseudokoreensis</name>
    <dbReference type="NCBI Taxonomy" id="2811421"/>
    <lineage>
        <taxon>Bacteria</taxon>
        <taxon>Bacillati</taxon>
        <taxon>Actinomycetota</taxon>
        <taxon>Actinomycetes</taxon>
        <taxon>Mycobacteriales</taxon>
        <taxon>Nocardiaceae</taxon>
        <taxon>Rhodococcus</taxon>
    </lineage>
</organism>
<keyword evidence="2" id="KW-1185">Reference proteome</keyword>
<dbReference type="EMBL" id="CP070619">
    <property type="protein sequence ID" value="QSE94193.1"/>
    <property type="molecule type" value="Genomic_DNA"/>
</dbReference>
<protein>
    <recommendedName>
        <fullName evidence="3">Head-to-tail adaptor</fullName>
    </recommendedName>
</protein>
<evidence type="ECO:0008006" key="3">
    <source>
        <dbReference type="Google" id="ProtNLM"/>
    </source>
</evidence>
<accession>A0A974WAK2</accession>
<dbReference type="Proteomes" id="UP000662986">
    <property type="component" value="Chromosome"/>
</dbReference>